<reference evidence="2" key="1">
    <citation type="submission" date="2023-05" db="EMBL/GenBank/DDBJ databases">
        <title>Nepenthes gracilis genome sequencing.</title>
        <authorList>
            <person name="Fukushima K."/>
        </authorList>
    </citation>
    <scope>NUCLEOTIDE SEQUENCE</scope>
    <source>
        <strain evidence="2">SING2019-196</strain>
    </source>
</reference>
<evidence type="ECO:0000313" key="2">
    <source>
        <dbReference type="EMBL" id="GMH07778.1"/>
    </source>
</evidence>
<gene>
    <name evidence="2" type="ORF">Nepgr_009618</name>
</gene>
<evidence type="ECO:0000313" key="3">
    <source>
        <dbReference type="Proteomes" id="UP001279734"/>
    </source>
</evidence>
<proteinExistence type="predicted"/>
<accession>A0AAD3SAU4</accession>
<keyword evidence="3" id="KW-1185">Reference proteome</keyword>
<protein>
    <submittedName>
        <fullName evidence="2">Uncharacterized protein</fullName>
    </submittedName>
</protein>
<comment type="caution">
    <text evidence="2">The sequence shown here is derived from an EMBL/GenBank/DDBJ whole genome shotgun (WGS) entry which is preliminary data.</text>
</comment>
<name>A0AAD3SAU4_NEPGR</name>
<evidence type="ECO:0000256" key="1">
    <source>
        <dbReference type="SAM" id="MobiDB-lite"/>
    </source>
</evidence>
<feature type="region of interest" description="Disordered" evidence="1">
    <location>
        <begin position="1"/>
        <end position="22"/>
    </location>
</feature>
<feature type="compositionally biased region" description="Basic and acidic residues" evidence="1">
    <location>
        <begin position="1"/>
        <end position="12"/>
    </location>
</feature>
<dbReference type="Proteomes" id="UP001279734">
    <property type="component" value="Unassembled WGS sequence"/>
</dbReference>
<organism evidence="2 3">
    <name type="scientific">Nepenthes gracilis</name>
    <name type="common">Slender pitcher plant</name>
    <dbReference type="NCBI Taxonomy" id="150966"/>
    <lineage>
        <taxon>Eukaryota</taxon>
        <taxon>Viridiplantae</taxon>
        <taxon>Streptophyta</taxon>
        <taxon>Embryophyta</taxon>
        <taxon>Tracheophyta</taxon>
        <taxon>Spermatophyta</taxon>
        <taxon>Magnoliopsida</taxon>
        <taxon>eudicotyledons</taxon>
        <taxon>Gunneridae</taxon>
        <taxon>Pentapetalae</taxon>
        <taxon>Caryophyllales</taxon>
        <taxon>Nepenthaceae</taxon>
        <taxon>Nepenthes</taxon>
    </lineage>
</organism>
<dbReference type="EMBL" id="BSYO01000007">
    <property type="protein sequence ID" value="GMH07778.1"/>
    <property type="molecule type" value="Genomic_DNA"/>
</dbReference>
<dbReference type="AlphaFoldDB" id="A0AAD3SAU4"/>
<sequence length="122" mass="13630">MDPTRGRFERQKSLNSPGEIPSPTMLLLHRHACLSSFGLSNVKKPLNLQVKAAAQRLAQVMAYQPLTMKMTMKMISHWKPEGQLDLILPLSTDLGSMNSRESNEHSAQLSSTALQVELDMLQ</sequence>